<organism evidence="1 2">
    <name type="scientific">Moniliophthora roreri (strain MCA 2997)</name>
    <name type="common">Cocoa frosty pod rot fungus</name>
    <name type="synonym">Crinipellis roreri</name>
    <dbReference type="NCBI Taxonomy" id="1381753"/>
    <lineage>
        <taxon>Eukaryota</taxon>
        <taxon>Fungi</taxon>
        <taxon>Dikarya</taxon>
        <taxon>Basidiomycota</taxon>
        <taxon>Agaricomycotina</taxon>
        <taxon>Agaricomycetes</taxon>
        <taxon>Agaricomycetidae</taxon>
        <taxon>Agaricales</taxon>
        <taxon>Marasmiineae</taxon>
        <taxon>Marasmiaceae</taxon>
        <taxon>Moniliophthora</taxon>
    </lineage>
</organism>
<dbReference type="KEGG" id="mrr:Moror_16728"/>
<dbReference type="EMBL" id="AWSO01002254">
    <property type="protein sequence ID" value="ESK81764.1"/>
    <property type="molecule type" value="Genomic_DNA"/>
</dbReference>
<reference evidence="1 2" key="1">
    <citation type="journal article" date="2014" name="BMC Genomics">
        <title>Genome and secretome analysis of the hemibiotrophic fungal pathogen, Moniliophthora roreri, which causes frosty pod rot disease of cacao: mechanisms of the biotrophic and necrotrophic phases.</title>
        <authorList>
            <person name="Meinhardt L.W."/>
            <person name="Costa G.G.L."/>
            <person name="Thomazella D.P.T."/>
            <person name="Teixeira P.J.P.L."/>
            <person name="Carazzolle M.F."/>
            <person name="Schuster S.C."/>
            <person name="Carlson J.E."/>
            <person name="Guiltinan M.J."/>
            <person name="Mieczkowski P."/>
            <person name="Farmer A."/>
            <person name="Ramaraj T."/>
            <person name="Crozier J."/>
            <person name="Davis R.E."/>
            <person name="Shao J."/>
            <person name="Melnick R.L."/>
            <person name="Pereira G.A.G."/>
            <person name="Bailey B.A."/>
        </authorList>
    </citation>
    <scope>NUCLEOTIDE SEQUENCE [LARGE SCALE GENOMIC DNA]</scope>
    <source>
        <strain evidence="1 2">MCA 2997</strain>
    </source>
</reference>
<gene>
    <name evidence="1" type="ORF">Moror_16728</name>
</gene>
<proteinExistence type="predicted"/>
<keyword evidence="2" id="KW-1185">Reference proteome</keyword>
<protein>
    <submittedName>
        <fullName evidence="1">Uncharacterized protein</fullName>
    </submittedName>
</protein>
<accession>V2XQN6</accession>
<dbReference type="AlphaFoldDB" id="V2XQN6"/>
<name>V2XQN6_MONRO</name>
<evidence type="ECO:0000313" key="2">
    <source>
        <dbReference type="Proteomes" id="UP000017559"/>
    </source>
</evidence>
<evidence type="ECO:0000313" key="1">
    <source>
        <dbReference type="EMBL" id="ESK81764.1"/>
    </source>
</evidence>
<sequence length="30" mass="3390">MSKPILYTFGESVWAAPPELAVRAFQLMVH</sequence>
<dbReference type="HOGENOM" id="CLU_3406502_0_0_1"/>
<comment type="caution">
    <text evidence="1">The sequence shown here is derived from an EMBL/GenBank/DDBJ whole genome shotgun (WGS) entry which is preliminary data.</text>
</comment>
<dbReference type="Proteomes" id="UP000017559">
    <property type="component" value="Unassembled WGS sequence"/>
</dbReference>